<accession>A0A814QRT7</accession>
<dbReference type="Proteomes" id="UP000663889">
    <property type="component" value="Unassembled WGS sequence"/>
</dbReference>
<keyword evidence="1" id="KW-0472">Membrane</keyword>
<dbReference type="EMBL" id="CAJNOU010001496">
    <property type="protein sequence ID" value="CAF1213096.1"/>
    <property type="molecule type" value="Genomic_DNA"/>
</dbReference>
<dbReference type="EMBL" id="CAJNOO010001258">
    <property type="protein sequence ID" value="CAF1123339.1"/>
    <property type="molecule type" value="Genomic_DNA"/>
</dbReference>
<evidence type="ECO:0000256" key="1">
    <source>
        <dbReference type="SAM" id="Phobius"/>
    </source>
</evidence>
<keyword evidence="1" id="KW-0812">Transmembrane</keyword>
<reference evidence="2" key="1">
    <citation type="submission" date="2021-02" db="EMBL/GenBank/DDBJ databases">
        <authorList>
            <person name="Nowell W R."/>
        </authorList>
    </citation>
    <scope>NUCLEOTIDE SEQUENCE</scope>
</reference>
<keyword evidence="1" id="KW-1133">Transmembrane helix</keyword>
<evidence type="ECO:0000313" key="3">
    <source>
        <dbReference type="EMBL" id="CAF1213096.1"/>
    </source>
</evidence>
<protein>
    <submittedName>
        <fullName evidence="2">Uncharacterized protein</fullName>
    </submittedName>
</protein>
<evidence type="ECO:0000313" key="2">
    <source>
        <dbReference type="EMBL" id="CAF1123339.1"/>
    </source>
</evidence>
<organism evidence="2 4">
    <name type="scientific">Rotaria sordida</name>
    <dbReference type="NCBI Taxonomy" id="392033"/>
    <lineage>
        <taxon>Eukaryota</taxon>
        <taxon>Metazoa</taxon>
        <taxon>Spiralia</taxon>
        <taxon>Gnathifera</taxon>
        <taxon>Rotifera</taxon>
        <taxon>Eurotatoria</taxon>
        <taxon>Bdelloidea</taxon>
        <taxon>Philodinida</taxon>
        <taxon>Philodinidae</taxon>
        <taxon>Rotaria</taxon>
    </lineage>
</organism>
<dbReference type="Proteomes" id="UP000663882">
    <property type="component" value="Unassembled WGS sequence"/>
</dbReference>
<feature type="transmembrane region" description="Helical" evidence="1">
    <location>
        <begin position="53"/>
        <end position="74"/>
    </location>
</feature>
<comment type="caution">
    <text evidence="2">The sequence shown here is derived from an EMBL/GenBank/DDBJ whole genome shotgun (WGS) entry which is preliminary data.</text>
</comment>
<name>A0A814QRT7_9BILA</name>
<sequence>MPTVTEHGFLQLPRFRPEIDDQPPSVIKVIDVNTLPGVSSAPTSFLASTIGKVIVIAIILTVIITVVVVVVVIIKTSTSTSTTATPSVCTCASGWIGSSCTTPTTAVCSCRELFEY</sequence>
<dbReference type="AlphaFoldDB" id="A0A814QRT7"/>
<evidence type="ECO:0000313" key="4">
    <source>
        <dbReference type="Proteomes" id="UP000663882"/>
    </source>
</evidence>
<gene>
    <name evidence="2" type="ORF">RFH988_LOCUS20471</name>
    <name evidence="3" type="ORF">SEV965_LOCUS21777</name>
</gene>
<proteinExistence type="predicted"/>